<evidence type="ECO:0000259" key="1">
    <source>
        <dbReference type="PROSITE" id="PS50995"/>
    </source>
</evidence>
<comment type="caution">
    <text evidence="2">The sequence shown here is derived from an EMBL/GenBank/DDBJ whole genome shotgun (WGS) entry which is preliminary data.</text>
</comment>
<reference evidence="2 3" key="1">
    <citation type="submission" date="2024-09" db="EMBL/GenBank/DDBJ databases">
        <title>Nodulacao em especies de Leguminosae Basais da Amazonia e Caracterizacao dos Rizobios e Bacterias Associadas aos Nodulos.</title>
        <authorList>
            <person name="Jambeiro I.C.A."/>
            <person name="Lopes I.S."/>
            <person name="Aguiar E.R.G.R."/>
            <person name="Santos A.F.J."/>
            <person name="Dos Santos J.M.F."/>
            <person name="Gross E."/>
        </authorList>
    </citation>
    <scope>NUCLEOTIDE SEQUENCE [LARGE SCALE GENOMIC DNA]</scope>
    <source>
        <strain evidence="2 3">BRUESC1165</strain>
    </source>
</reference>
<dbReference type="Gene3D" id="1.10.10.10">
    <property type="entry name" value="Winged helix-like DNA-binding domain superfamily/Winged helix DNA-binding domain"/>
    <property type="match status" value="1"/>
</dbReference>
<keyword evidence="3" id="KW-1185">Reference proteome</keyword>
<dbReference type="InterPro" id="IPR036388">
    <property type="entry name" value="WH-like_DNA-bd_sf"/>
</dbReference>
<dbReference type="PANTHER" id="PTHR33164:SF57">
    <property type="entry name" value="MARR-FAMILY TRANSCRIPTIONAL REGULATOR"/>
    <property type="match status" value="1"/>
</dbReference>
<dbReference type="EMBL" id="JBHOMY010000119">
    <property type="protein sequence ID" value="MFC1459814.1"/>
    <property type="molecule type" value="Genomic_DNA"/>
</dbReference>
<feature type="domain" description="HTH marR-type" evidence="1">
    <location>
        <begin position="7"/>
        <end position="145"/>
    </location>
</feature>
<name>A0ABV6YEV7_9HYPH</name>
<dbReference type="Proteomes" id="UP001593940">
    <property type="component" value="Unassembled WGS sequence"/>
</dbReference>
<dbReference type="RefSeq" id="WP_203270865.1">
    <property type="nucleotide sequence ID" value="NZ_JAFBID010000007.1"/>
</dbReference>
<dbReference type="InterPro" id="IPR000835">
    <property type="entry name" value="HTH_MarR-typ"/>
</dbReference>
<accession>A0ABV6YEV7</accession>
<protein>
    <submittedName>
        <fullName evidence="2">MarR family winged helix-turn-helix transcriptional regulator</fullName>
    </submittedName>
</protein>
<dbReference type="InterPro" id="IPR039422">
    <property type="entry name" value="MarR/SlyA-like"/>
</dbReference>
<dbReference type="PROSITE" id="PS50995">
    <property type="entry name" value="HTH_MARR_2"/>
    <property type="match status" value="1"/>
</dbReference>
<evidence type="ECO:0000313" key="3">
    <source>
        <dbReference type="Proteomes" id="UP001593940"/>
    </source>
</evidence>
<proteinExistence type="predicted"/>
<dbReference type="SUPFAM" id="SSF46785">
    <property type="entry name" value="Winged helix' DNA-binding domain"/>
    <property type="match status" value="1"/>
</dbReference>
<gene>
    <name evidence="2" type="ORF">ACETIH_24545</name>
</gene>
<dbReference type="InterPro" id="IPR036390">
    <property type="entry name" value="WH_DNA-bd_sf"/>
</dbReference>
<dbReference type="SMART" id="SM00347">
    <property type="entry name" value="HTH_MARR"/>
    <property type="match status" value="1"/>
</dbReference>
<dbReference type="PANTHER" id="PTHR33164">
    <property type="entry name" value="TRANSCRIPTIONAL REGULATOR, MARR FAMILY"/>
    <property type="match status" value="1"/>
</dbReference>
<dbReference type="Pfam" id="PF12802">
    <property type="entry name" value="MarR_2"/>
    <property type="match status" value="1"/>
</dbReference>
<organism evidence="2 3">
    <name type="scientific">Microvirga arabica</name>
    <dbReference type="NCBI Taxonomy" id="1128671"/>
    <lineage>
        <taxon>Bacteria</taxon>
        <taxon>Pseudomonadati</taxon>
        <taxon>Pseudomonadota</taxon>
        <taxon>Alphaproteobacteria</taxon>
        <taxon>Hyphomicrobiales</taxon>
        <taxon>Methylobacteriaceae</taxon>
        <taxon>Microvirga</taxon>
    </lineage>
</organism>
<sequence length="152" mass="17469">MAKLQLEQFLPYRLNRIAAAVSQDFRSVYGPHHDLTIPEWRVLATLGQFEAMSAKAIGRHSAMHKTKVSRAVRALEERRWLRRRPSQEDRREEILTLTTLGQKAYLEIVPKALAFERRLLEQLGPESEPLLETLGRLEIIVKVATRAGDDET</sequence>
<evidence type="ECO:0000313" key="2">
    <source>
        <dbReference type="EMBL" id="MFC1459814.1"/>
    </source>
</evidence>